<keyword evidence="2" id="KW-1185">Reference proteome</keyword>
<sequence length="231" mass="25903">MASWRRYQRDNSQQESRWMNLGLKYKNPPSGWSRQPTVPSWDKRLSTSVSKIPWKKICELKRFECSFQNILEWNDSAVKEAAQNAKARFCAKISGLPCDTSLPDLDLYIEDVDWTAYVDPRLLSALNGEPTVSEHSDNDCNHEILDSTVCNQPFIPSGWGGIDDIAVMNANNTVATGLRILHVCSIWILGLMNACNGRHNSESLRTSSCGITNFAIQSTMDRTLATCVIAD</sequence>
<organism evidence="1 2">
    <name type="scientific">Persea americana</name>
    <name type="common">Avocado</name>
    <dbReference type="NCBI Taxonomy" id="3435"/>
    <lineage>
        <taxon>Eukaryota</taxon>
        <taxon>Viridiplantae</taxon>
        <taxon>Streptophyta</taxon>
        <taxon>Embryophyta</taxon>
        <taxon>Tracheophyta</taxon>
        <taxon>Spermatophyta</taxon>
        <taxon>Magnoliopsida</taxon>
        <taxon>Magnoliidae</taxon>
        <taxon>Laurales</taxon>
        <taxon>Lauraceae</taxon>
        <taxon>Persea</taxon>
    </lineage>
</organism>
<proteinExistence type="predicted"/>
<evidence type="ECO:0000313" key="1">
    <source>
        <dbReference type="EMBL" id="KAJ8633667.1"/>
    </source>
</evidence>
<gene>
    <name evidence="1" type="ORF">MRB53_027003</name>
</gene>
<dbReference type="EMBL" id="CM056816">
    <property type="protein sequence ID" value="KAJ8633667.1"/>
    <property type="molecule type" value="Genomic_DNA"/>
</dbReference>
<reference evidence="1 2" key="1">
    <citation type="journal article" date="2022" name="Hortic Res">
        <title>A haplotype resolved chromosomal level avocado genome allows analysis of novel avocado genes.</title>
        <authorList>
            <person name="Nath O."/>
            <person name="Fletcher S.J."/>
            <person name="Hayward A."/>
            <person name="Shaw L.M."/>
            <person name="Masouleh A.K."/>
            <person name="Furtado A."/>
            <person name="Henry R.J."/>
            <person name="Mitter N."/>
        </authorList>
    </citation>
    <scope>NUCLEOTIDE SEQUENCE [LARGE SCALE GENOMIC DNA]</scope>
    <source>
        <strain evidence="2">cv. Hass</strain>
    </source>
</reference>
<accession>A0ACC2LJT6</accession>
<protein>
    <submittedName>
        <fullName evidence="1">Uncharacterized protein</fullName>
    </submittedName>
</protein>
<dbReference type="Proteomes" id="UP001234297">
    <property type="component" value="Chromosome 8"/>
</dbReference>
<name>A0ACC2LJT6_PERAE</name>
<comment type="caution">
    <text evidence="1">The sequence shown here is derived from an EMBL/GenBank/DDBJ whole genome shotgun (WGS) entry which is preliminary data.</text>
</comment>
<evidence type="ECO:0000313" key="2">
    <source>
        <dbReference type="Proteomes" id="UP001234297"/>
    </source>
</evidence>